<proteinExistence type="predicted"/>
<organism evidence="1 2">
    <name type="scientific">Nesidiocoris tenuis</name>
    <dbReference type="NCBI Taxonomy" id="355587"/>
    <lineage>
        <taxon>Eukaryota</taxon>
        <taxon>Metazoa</taxon>
        <taxon>Ecdysozoa</taxon>
        <taxon>Arthropoda</taxon>
        <taxon>Hexapoda</taxon>
        <taxon>Insecta</taxon>
        <taxon>Pterygota</taxon>
        <taxon>Neoptera</taxon>
        <taxon>Paraneoptera</taxon>
        <taxon>Hemiptera</taxon>
        <taxon>Heteroptera</taxon>
        <taxon>Panheteroptera</taxon>
        <taxon>Cimicomorpha</taxon>
        <taxon>Miridae</taxon>
        <taxon>Dicyphina</taxon>
        <taxon>Nesidiocoris</taxon>
    </lineage>
</organism>
<sequence length="126" mass="14704">MDRPGDYYHSCNHGHDHSYDSFCYNRAAHHRPLCELGHYRRRRCSDTVVRHQEVSGIFRKNLMLVSRRPLESVCAQCLRSCRIRRTQPLGAVVFTKCSFASITAMNFNHCAPLRKWKICHLNAAKE</sequence>
<keyword evidence="2" id="KW-1185">Reference proteome</keyword>
<dbReference type="Proteomes" id="UP000479000">
    <property type="component" value="Unassembled WGS sequence"/>
</dbReference>
<gene>
    <name evidence="1" type="ORF">NTEN_LOCUS6339</name>
</gene>
<accession>A0A6H5GCH8</accession>
<dbReference type="AlphaFoldDB" id="A0A6H5GCH8"/>
<evidence type="ECO:0000313" key="2">
    <source>
        <dbReference type="Proteomes" id="UP000479000"/>
    </source>
</evidence>
<protein>
    <submittedName>
        <fullName evidence="1">Uncharacterized protein</fullName>
    </submittedName>
</protein>
<dbReference type="EMBL" id="CADCXU010009512">
    <property type="protein sequence ID" value="CAB0000468.1"/>
    <property type="molecule type" value="Genomic_DNA"/>
</dbReference>
<reference evidence="1 2" key="1">
    <citation type="submission" date="2020-02" db="EMBL/GenBank/DDBJ databases">
        <authorList>
            <person name="Ferguson B K."/>
        </authorList>
    </citation>
    <scope>NUCLEOTIDE SEQUENCE [LARGE SCALE GENOMIC DNA]</scope>
</reference>
<evidence type="ECO:0000313" key="1">
    <source>
        <dbReference type="EMBL" id="CAB0000468.1"/>
    </source>
</evidence>
<feature type="non-terminal residue" evidence="1">
    <location>
        <position position="126"/>
    </location>
</feature>
<name>A0A6H5GCH8_9HEMI</name>